<dbReference type="Pfam" id="PF00468">
    <property type="entry name" value="Ribosomal_L34"/>
    <property type="match status" value="1"/>
</dbReference>
<evidence type="ECO:0000256" key="6">
    <source>
        <dbReference type="SAM" id="MobiDB-lite"/>
    </source>
</evidence>
<dbReference type="FunFam" id="1.10.287.3980:FF:000001">
    <property type="entry name" value="Mitochondrial ribosomal protein L34"/>
    <property type="match status" value="1"/>
</dbReference>
<keyword evidence="2 5" id="KW-0689">Ribosomal protein</keyword>
<evidence type="ECO:0000256" key="5">
    <source>
        <dbReference type="HAMAP-Rule" id="MF_00391"/>
    </source>
</evidence>
<evidence type="ECO:0000256" key="2">
    <source>
        <dbReference type="ARBA" id="ARBA00022980"/>
    </source>
</evidence>
<dbReference type="GO" id="GO:0005840">
    <property type="term" value="C:ribosome"/>
    <property type="evidence" value="ECO:0007669"/>
    <property type="project" value="UniProtKB-KW"/>
</dbReference>
<dbReference type="GO" id="GO:0003735">
    <property type="term" value="F:structural constituent of ribosome"/>
    <property type="evidence" value="ECO:0007669"/>
    <property type="project" value="InterPro"/>
</dbReference>
<feature type="region of interest" description="Disordered" evidence="6">
    <location>
        <begin position="37"/>
        <end position="60"/>
    </location>
</feature>
<dbReference type="InterPro" id="IPR000271">
    <property type="entry name" value="Ribosomal_bL34"/>
</dbReference>
<dbReference type="NCBIfam" id="TIGR01030">
    <property type="entry name" value="rpmH_bact"/>
    <property type="match status" value="1"/>
</dbReference>
<organism evidence="7 8">
    <name type="scientific">Candidatus Dojkabacteria bacterium HGW-Dojkabacteria-1</name>
    <dbReference type="NCBI Taxonomy" id="2013761"/>
    <lineage>
        <taxon>Bacteria</taxon>
        <taxon>Candidatus Dojkabacteria</taxon>
    </lineage>
</organism>
<comment type="similarity">
    <text evidence="1 5">Belongs to the bacterial ribosomal protein bL34 family.</text>
</comment>
<protein>
    <recommendedName>
        <fullName evidence="4 5">Large ribosomal subunit protein bL34</fullName>
    </recommendedName>
</protein>
<sequence length="60" mass="7154">MKRTYQPKNLKRIKKFGFMSRNKTSAGKAVLKRRIKKGRKNLSVSDEYKTLRKKPTSRIR</sequence>
<dbReference type="GO" id="GO:0006412">
    <property type="term" value="P:translation"/>
    <property type="evidence" value="ECO:0007669"/>
    <property type="project" value="UniProtKB-UniRule"/>
</dbReference>
<dbReference type="PANTHER" id="PTHR14503:SF4">
    <property type="entry name" value="LARGE RIBOSOMAL SUBUNIT PROTEIN BL34M"/>
    <property type="match status" value="1"/>
</dbReference>
<dbReference type="PROSITE" id="PS00784">
    <property type="entry name" value="RIBOSOMAL_L34"/>
    <property type="match status" value="1"/>
</dbReference>
<proteinExistence type="inferred from homology"/>
<gene>
    <name evidence="5" type="primary">rpmH</name>
    <name evidence="7" type="ORF">CVU76_00255</name>
</gene>
<dbReference type="AlphaFoldDB" id="A0A2N2F2P8"/>
<dbReference type="Proteomes" id="UP000233417">
    <property type="component" value="Unassembled WGS sequence"/>
</dbReference>
<name>A0A2N2F2P8_9BACT</name>
<dbReference type="InterPro" id="IPR020939">
    <property type="entry name" value="Ribosomal_bL34_CS"/>
</dbReference>
<evidence type="ECO:0000256" key="3">
    <source>
        <dbReference type="ARBA" id="ARBA00023274"/>
    </source>
</evidence>
<comment type="caution">
    <text evidence="7">The sequence shown here is derived from an EMBL/GenBank/DDBJ whole genome shotgun (WGS) entry which is preliminary data.</text>
</comment>
<reference evidence="7 8" key="1">
    <citation type="journal article" date="2017" name="ISME J.">
        <title>Potential for microbial H2 and metal transformations associated with novel bacteria and archaea in deep terrestrial subsurface sediments.</title>
        <authorList>
            <person name="Hernsdorf A.W."/>
            <person name="Amano Y."/>
            <person name="Miyakawa K."/>
            <person name="Ise K."/>
            <person name="Suzuki Y."/>
            <person name="Anantharaman K."/>
            <person name="Probst A."/>
            <person name="Burstein D."/>
            <person name="Thomas B.C."/>
            <person name="Banfield J.F."/>
        </authorList>
    </citation>
    <scope>NUCLEOTIDE SEQUENCE [LARGE SCALE GENOMIC DNA]</scope>
    <source>
        <strain evidence="7">HGW-Dojkabacteria-1</strain>
    </source>
</reference>
<dbReference type="GO" id="GO:1990904">
    <property type="term" value="C:ribonucleoprotein complex"/>
    <property type="evidence" value="ECO:0007669"/>
    <property type="project" value="UniProtKB-KW"/>
</dbReference>
<feature type="compositionally biased region" description="Basic residues" evidence="6">
    <location>
        <begin position="51"/>
        <end position="60"/>
    </location>
</feature>
<evidence type="ECO:0000313" key="7">
    <source>
        <dbReference type="EMBL" id="PKN02462.1"/>
    </source>
</evidence>
<dbReference type="HAMAP" id="MF_00391">
    <property type="entry name" value="Ribosomal_bL34"/>
    <property type="match status" value="1"/>
</dbReference>
<keyword evidence="3 5" id="KW-0687">Ribonucleoprotein</keyword>
<dbReference type="EMBL" id="PHAO01000001">
    <property type="protein sequence ID" value="PKN02462.1"/>
    <property type="molecule type" value="Genomic_DNA"/>
</dbReference>
<evidence type="ECO:0000256" key="1">
    <source>
        <dbReference type="ARBA" id="ARBA00010111"/>
    </source>
</evidence>
<accession>A0A2N2F2P8</accession>
<dbReference type="Gene3D" id="1.10.287.3980">
    <property type="match status" value="1"/>
</dbReference>
<evidence type="ECO:0000256" key="4">
    <source>
        <dbReference type="ARBA" id="ARBA00035177"/>
    </source>
</evidence>
<evidence type="ECO:0000313" key="8">
    <source>
        <dbReference type="Proteomes" id="UP000233417"/>
    </source>
</evidence>
<dbReference type="PANTHER" id="PTHR14503">
    <property type="entry name" value="MITOCHONDRIAL RIBOSOMAL PROTEIN 34 FAMILY MEMBER"/>
    <property type="match status" value="1"/>
</dbReference>